<proteinExistence type="predicted"/>
<dbReference type="GO" id="GO:0005524">
    <property type="term" value="F:ATP binding"/>
    <property type="evidence" value="ECO:0007669"/>
    <property type="project" value="InterPro"/>
</dbReference>
<evidence type="ECO:0000256" key="1">
    <source>
        <dbReference type="SAM" id="MobiDB-lite"/>
    </source>
</evidence>
<protein>
    <submittedName>
        <fullName evidence="4">Magnesium chelatase</fullName>
    </submittedName>
</protein>
<dbReference type="Proteomes" id="UP000295431">
    <property type="component" value="Unassembled WGS sequence"/>
</dbReference>
<feature type="region of interest" description="Disordered" evidence="1">
    <location>
        <begin position="276"/>
        <end position="301"/>
    </location>
</feature>
<name>A0A4R4NKH2_9ACTN</name>
<dbReference type="SUPFAM" id="SSF52540">
    <property type="entry name" value="P-loop containing nucleoside triphosphate hydrolases"/>
    <property type="match status" value="1"/>
</dbReference>
<dbReference type="Gene3D" id="1.10.8.80">
    <property type="entry name" value="Magnesium chelatase subunit I, C-Terminal domain"/>
    <property type="match status" value="1"/>
</dbReference>
<dbReference type="InterPro" id="IPR041628">
    <property type="entry name" value="ChlI/MoxR_AAA_lid"/>
</dbReference>
<dbReference type="Gene3D" id="3.40.50.300">
    <property type="entry name" value="P-loop containing nucleotide triphosphate hydrolases"/>
    <property type="match status" value="1"/>
</dbReference>
<evidence type="ECO:0000313" key="4">
    <source>
        <dbReference type="EMBL" id="TDC09888.1"/>
    </source>
</evidence>
<accession>A0A4R4NKH2</accession>
<dbReference type="Pfam" id="PF17863">
    <property type="entry name" value="AAA_lid_2"/>
    <property type="match status" value="1"/>
</dbReference>
<feature type="domain" description="ChlI/MoxR AAA lid" evidence="3">
    <location>
        <begin position="225"/>
        <end position="290"/>
    </location>
</feature>
<dbReference type="InterPro" id="IPR052989">
    <property type="entry name" value="Mg-chelatase_DI-like"/>
</dbReference>
<dbReference type="GO" id="GO:0016887">
    <property type="term" value="F:ATP hydrolysis activity"/>
    <property type="evidence" value="ECO:0007669"/>
    <property type="project" value="InterPro"/>
</dbReference>
<evidence type="ECO:0000313" key="5">
    <source>
        <dbReference type="Proteomes" id="UP000295431"/>
    </source>
</evidence>
<gene>
    <name evidence="4" type="ORF">E1284_28835</name>
</gene>
<dbReference type="InterPro" id="IPR027417">
    <property type="entry name" value="P-loop_NTPase"/>
</dbReference>
<evidence type="ECO:0000259" key="2">
    <source>
        <dbReference type="Pfam" id="PF07728"/>
    </source>
</evidence>
<dbReference type="EMBL" id="SMJW01000187">
    <property type="protein sequence ID" value="TDC09888.1"/>
    <property type="molecule type" value="Genomic_DNA"/>
</dbReference>
<dbReference type="CDD" id="cd00009">
    <property type="entry name" value="AAA"/>
    <property type="match status" value="1"/>
</dbReference>
<dbReference type="AlphaFoldDB" id="A0A4R4NKH2"/>
<dbReference type="PANTHER" id="PTHR35023">
    <property type="entry name" value="CHELATASE-RELATED"/>
    <property type="match status" value="1"/>
</dbReference>
<dbReference type="OrthoDB" id="9775079at2"/>
<reference evidence="4 5" key="1">
    <citation type="submission" date="2019-03" db="EMBL/GenBank/DDBJ databases">
        <title>Draft genome sequences of novel Actinobacteria.</title>
        <authorList>
            <person name="Sahin N."/>
            <person name="Ay H."/>
            <person name="Saygin H."/>
        </authorList>
    </citation>
    <scope>NUCLEOTIDE SEQUENCE [LARGE SCALE GENOMIC DNA]</scope>
    <source>
        <strain evidence="4 5">DSM 45347</strain>
    </source>
</reference>
<keyword evidence="5" id="KW-1185">Reference proteome</keyword>
<dbReference type="PANTHER" id="PTHR35023:SF1">
    <property type="entry name" value="MG-PROTOPORPHYRIN IX CHELATASE"/>
    <property type="match status" value="1"/>
</dbReference>
<comment type="caution">
    <text evidence="4">The sequence shown here is derived from an EMBL/GenBank/DDBJ whole genome shotgun (WGS) entry which is preliminary data.</text>
</comment>
<sequence length="301" mass="32673">MIVGQEELRSALEIAYVADSVGGVLATGQRGTAKTTTVRAFTFMLTEKLPVTLPIGATDDRVLGGWDVDKLMRGTAKPRKGLLLEAATSEAGILYIDEVNLLDDYLVNIILDVVSTGILNVHRDNLALEPQEARFTLVGTMNPDEGSLRPQLLDRFGLVAEVRPENDAERRAAIMEAVLAFQDDPGSPKVREARERDARLRRLLEAAKGRVGEITFAPGVLKACAGLAKAFGLAGHRGELVLARAARARAAITGAKVVTTEHVGFVARPALVHRRMSDDSGRLPPWRREDDARVAEELRKA</sequence>
<evidence type="ECO:0000259" key="3">
    <source>
        <dbReference type="Pfam" id="PF17863"/>
    </source>
</evidence>
<dbReference type="InterPro" id="IPR011704">
    <property type="entry name" value="ATPase_dyneun-rel_AAA"/>
</dbReference>
<feature type="domain" description="ATPase dynein-related AAA" evidence="2">
    <location>
        <begin position="24"/>
        <end position="156"/>
    </location>
</feature>
<dbReference type="Pfam" id="PF07728">
    <property type="entry name" value="AAA_5"/>
    <property type="match status" value="1"/>
</dbReference>
<organism evidence="4 5">
    <name type="scientific">Actinomadura bangladeshensis</name>
    <dbReference type="NCBI Taxonomy" id="453573"/>
    <lineage>
        <taxon>Bacteria</taxon>
        <taxon>Bacillati</taxon>
        <taxon>Actinomycetota</taxon>
        <taxon>Actinomycetes</taxon>
        <taxon>Streptosporangiales</taxon>
        <taxon>Thermomonosporaceae</taxon>
        <taxon>Actinomadura</taxon>
    </lineage>
</organism>